<dbReference type="EMBL" id="MF190035">
    <property type="protein sequence ID" value="ASM94075.1"/>
    <property type="molecule type" value="Genomic_RNA"/>
</dbReference>
<reference evidence="1" key="1">
    <citation type="submission" date="2017-05" db="EMBL/GenBank/DDBJ databases">
        <title>New viruses from a metagenomic survey of invertebrates and Fucus.</title>
        <authorList>
            <person name="Waldron F.M."/>
            <person name="Obbard D.J."/>
        </authorList>
    </citation>
    <scope>NUCLEOTIDE SEQUENCE</scope>
    <source>
        <strain evidence="1">L38</strain>
    </source>
</reference>
<name>A0A221LFM1_9VIRU</name>
<accession>A0A221LFM1</accession>
<evidence type="ECO:0000313" key="1">
    <source>
        <dbReference type="EMBL" id="ASM94075.1"/>
    </source>
</evidence>
<organism evidence="1">
    <name type="scientific">Lothians earthworm bunya/orthobunya-like virus 1</name>
    <dbReference type="NCBI Taxonomy" id="2021934"/>
    <lineage>
        <taxon>Viruses</taxon>
        <taxon>Riboviria</taxon>
        <taxon>Orthornavirae</taxon>
        <taxon>Negarnaviricota</taxon>
        <taxon>Polyploviricotina</taxon>
        <taxon>Ellioviricetes</taxon>
        <taxon>Bunyavirales</taxon>
    </lineage>
</organism>
<proteinExistence type="predicted"/>
<protein>
    <submittedName>
        <fullName evidence="1">Uncharacterized protein</fullName>
    </submittedName>
</protein>
<sequence length="86" mass="9668">MKASQVLYKKLMLSSSNVFETFTSKCCLTSPSKMMYPACDPGIPFIMPLIVYSIIESDVSSFLTSLSEILAYSLPVYFDLYSWNPS</sequence>